<reference evidence="3 4" key="1">
    <citation type="journal article" date="2019" name="Int. J. Syst. Evol. Microbiol.">
        <title>The Global Catalogue of Microorganisms (GCM) 10K type strain sequencing project: providing services to taxonomists for standard genome sequencing and annotation.</title>
        <authorList>
            <consortium name="The Broad Institute Genomics Platform"/>
            <consortium name="The Broad Institute Genome Sequencing Center for Infectious Disease"/>
            <person name="Wu L."/>
            <person name="Ma J."/>
        </authorList>
    </citation>
    <scope>NUCLEOTIDE SEQUENCE [LARGE SCALE GENOMIC DNA]</scope>
    <source>
        <strain evidence="3 4">JCM 4087</strain>
    </source>
</reference>
<dbReference type="EMBL" id="BAAAXZ010000134">
    <property type="protein sequence ID" value="GAA2936784.1"/>
    <property type="molecule type" value="Genomic_DNA"/>
</dbReference>
<keyword evidence="1" id="KW-0732">Signal</keyword>
<feature type="domain" description="Ricin B lectin" evidence="2">
    <location>
        <begin position="35"/>
        <end position="171"/>
    </location>
</feature>
<evidence type="ECO:0000259" key="2">
    <source>
        <dbReference type="Pfam" id="PF00652"/>
    </source>
</evidence>
<proteinExistence type="predicted"/>
<feature type="signal peptide" evidence="1">
    <location>
        <begin position="1"/>
        <end position="27"/>
    </location>
</feature>
<evidence type="ECO:0000313" key="3">
    <source>
        <dbReference type="EMBL" id="GAA2936784.1"/>
    </source>
</evidence>
<gene>
    <name evidence="3" type="ORF">GCM10020221_35670</name>
</gene>
<protein>
    <recommendedName>
        <fullName evidence="2">Ricin B lectin domain-containing protein</fullName>
    </recommendedName>
</protein>
<organism evidence="3 4">
    <name type="scientific">Streptomyces thioluteus</name>
    <dbReference type="NCBI Taxonomy" id="66431"/>
    <lineage>
        <taxon>Bacteria</taxon>
        <taxon>Bacillati</taxon>
        <taxon>Actinomycetota</taxon>
        <taxon>Actinomycetes</taxon>
        <taxon>Kitasatosporales</taxon>
        <taxon>Streptomycetaceae</taxon>
        <taxon>Streptomyces</taxon>
    </lineage>
</organism>
<dbReference type="SUPFAM" id="SSF50370">
    <property type="entry name" value="Ricin B-like lectins"/>
    <property type="match status" value="1"/>
</dbReference>
<feature type="chain" id="PRO_5045866882" description="Ricin B lectin domain-containing protein" evidence="1">
    <location>
        <begin position="28"/>
        <end position="178"/>
    </location>
</feature>
<dbReference type="Gene3D" id="2.80.10.50">
    <property type="match status" value="2"/>
</dbReference>
<accession>A0ABN3X578</accession>
<dbReference type="InterPro" id="IPR035992">
    <property type="entry name" value="Ricin_B-like_lectins"/>
</dbReference>
<comment type="caution">
    <text evidence="3">The sequence shown here is derived from an EMBL/GenBank/DDBJ whole genome shotgun (WGS) entry which is preliminary data.</text>
</comment>
<evidence type="ECO:0000256" key="1">
    <source>
        <dbReference type="SAM" id="SignalP"/>
    </source>
</evidence>
<dbReference type="Pfam" id="PF00652">
    <property type="entry name" value="Ricin_B_lectin"/>
    <property type="match status" value="1"/>
</dbReference>
<name>A0ABN3X578_STRTU</name>
<keyword evidence="4" id="KW-1185">Reference proteome</keyword>
<sequence length="178" mass="18951">MFRIMRAALAGVAGVTALAGVATTAYAAPADTSSFVRLRAEHSDKCLTIENARISDGAYAVQQTCADDLDNQLFELRAAGGGTISVWAKHSGRCIGAGPNTNMDVEQMWCPDNSSQRWRVMLVEVAKGLYELRPAGEGSFSDSCLTIPGVGRDDGVRASLLRCVGAPSQRWRMQPAAS</sequence>
<dbReference type="Proteomes" id="UP001501102">
    <property type="component" value="Unassembled WGS sequence"/>
</dbReference>
<dbReference type="InterPro" id="IPR000772">
    <property type="entry name" value="Ricin_B_lectin"/>
</dbReference>
<dbReference type="PROSITE" id="PS50231">
    <property type="entry name" value="RICIN_B_LECTIN"/>
    <property type="match status" value="1"/>
</dbReference>
<evidence type="ECO:0000313" key="4">
    <source>
        <dbReference type="Proteomes" id="UP001501102"/>
    </source>
</evidence>
<dbReference type="CDD" id="cd00161">
    <property type="entry name" value="beta-trefoil_Ricin-like"/>
    <property type="match status" value="1"/>
</dbReference>